<name>A0ABQ7XUL7_BRANA</name>
<organism evidence="2 3">
    <name type="scientific">Brassica napus</name>
    <name type="common">Rape</name>
    <dbReference type="NCBI Taxonomy" id="3708"/>
    <lineage>
        <taxon>Eukaryota</taxon>
        <taxon>Viridiplantae</taxon>
        <taxon>Streptophyta</taxon>
        <taxon>Embryophyta</taxon>
        <taxon>Tracheophyta</taxon>
        <taxon>Spermatophyta</taxon>
        <taxon>Magnoliopsida</taxon>
        <taxon>eudicotyledons</taxon>
        <taxon>Gunneridae</taxon>
        <taxon>Pentapetalae</taxon>
        <taxon>rosids</taxon>
        <taxon>malvids</taxon>
        <taxon>Brassicales</taxon>
        <taxon>Brassicaceae</taxon>
        <taxon>Brassiceae</taxon>
        <taxon>Brassica</taxon>
    </lineage>
</organism>
<evidence type="ECO:0000313" key="2">
    <source>
        <dbReference type="EMBL" id="KAH0858585.1"/>
    </source>
</evidence>
<protein>
    <submittedName>
        <fullName evidence="2">Uncharacterized protein</fullName>
    </submittedName>
</protein>
<keyword evidence="1" id="KW-0812">Transmembrane</keyword>
<evidence type="ECO:0000313" key="3">
    <source>
        <dbReference type="Proteomes" id="UP000824890"/>
    </source>
</evidence>
<dbReference type="Proteomes" id="UP000824890">
    <property type="component" value="Unassembled WGS sequence"/>
</dbReference>
<proteinExistence type="predicted"/>
<keyword evidence="3" id="KW-1185">Reference proteome</keyword>
<evidence type="ECO:0000256" key="1">
    <source>
        <dbReference type="SAM" id="Phobius"/>
    </source>
</evidence>
<dbReference type="EMBL" id="JAGKQM010000019">
    <property type="protein sequence ID" value="KAH0858585.1"/>
    <property type="molecule type" value="Genomic_DNA"/>
</dbReference>
<accession>A0ABQ7XUL7</accession>
<keyword evidence="1" id="KW-0472">Membrane</keyword>
<sequence length="59" mass="6885">MEFDQISSFRRCRETVSTHSTFTLNSLFLYLRALAIFYVVMFYVCGVLINSLSYYGPNV</sequence>
<keyword evidence="1" id="KW-1133">Transmembrane helix</keyword>
<gene>
    <name evidence="2" type="ORF">HID58_086846</name>
</gene>
<reference evidence="2 3" key="1">
    <citation type="submission" date="2021-05" db="EMBL/GenBank/DDBJ databases">
        <title>Genome Assembly of Synthetic Allotetraploid Brassica napus Reveals Homoeologous Exchanges between Subgenomes.</title>
        <authorList>
            <person name="Davis J.T."/>
        </authorList>
    </citation>
    <scope>NUCLEOTIDE SEQUENCE [LARGE SCALE GENOMIC DNA]</scope>
    <source>
        <strain evidence="3">cv. Da-Ae</strain>
        <tissue evidence="2">Seedling</tissue>
    </source>
</reference>
<feature type="transmembrane region" description="Helical" evidence="1">
    <location>
        <begin position="27"/>
        <end position="49"/>
    </location>
</feature>
<comment type="caution">
    <text evidence="2">The sequence shown here is derived from an EMBL/GenBank/DDBJ whole genome shotgun (WGS) entry which is preliminary data.</text>
</comment>